<dbReference type="Gene3D" id="1.25.40.10">
    <property type="entry name" value="Tetratricopeptide repeat domain"/>
    <property type="match status" value="1"/>
</dbReference>
<evidence type="ECO:0000313" key="3">
    <source>
        <dbReference type="EMBL" id="KIV81666.1"/>
    </source>
</evidence>
<dbReference type="Pfam" id="PF13424">
    <property type="entry name" value="TPR_12"/>
    <property type="match status" value="1"/>
</dbReference>
<dbReference type="OrthoDB" id="4111142at2759"/>
<dbReference type="PANTHER" id="PTHR35205:SF1">
    <property type="entry name" value="ZU5 DOMAIN-CONTAINING PROTEIN"/>
    <property type="match status" value="1"/>
</dbReference>
<dbReference type="SMART" id="SM00028">
    <property type="entry name" value="TPR"/>
    <property type="match status" value="4"/>
</dbReference>
<feature type="domain" description="DUF7779" evidence="2">
    <location>
        <begin position="304"/>
        <end position="390"/>
    </location>
</feature>
<dbReference type="InterPro" id="IPR011990">
    <property type="entry name" value="TPR-like_helical_dom_sf"/>
</dbReference>
<proteinExistence type="predicted"/>
<dbReference type="Proteomes" id="UP000053599">
    <property type="component" value="Unassembled WGS sequence"/>
</dbReference>
<sequence length="776" mass="87309">MNATFGSTEAPPQESGVAASDFTESRSVQMPCHFLHSYMRNTDFSGREDILSQMDKTLLPDSFQGHQRSPAPRSFVISGLGGVGKTQCALEYAFSRKDSFDAVLWADADTAPKMDESFSQISVALGLELRAKAGDRVVSRNLVMEWLSDPVKGSQVARDDPTTERANWLLIFDNADNPEVLEDFWPNSGPGAILVTSRDPQARRLRSSIGVDLEPLTVQSAAALLRKLSDVDESPDEVDASVRVAKRMGGLPLAITLAAATILRQELLFDEFLDFYEAEPRAADIRPIFLRPENQYQHTLSTVWALDTFQSSAICLLRLLSVLDPDEIDEKIITQDMSTLPAGYPDSNTAFIEARTSLLTSSLVKRNKKSSSLSIHRLSQDFTRLKMSFEMLQEYFVTATRLCMRYWPKPVVAVSYGVKDWPACQAVVPHLLFLRGLCKKEPRLAEDPAVKLDLADLTWRVAWYFTERGSPAEDVEELLVSAHQICESEPSLRLTNTHSQALFSLSAIYGFENSPQLDLKYALLNLDIVKVMGIDPRENQLLGLAYNQVGYAFLCNDNWEEATQNFRNSIQVYSKWVEVTDRNFRPEFPWGGLAMALSEMGKQEEAAEIFLETIRHREKKFGPADTDSIKLGWAMQGLGSVRFKQGRLDESLEAYHKALANYRAISSRRYFRAGQVHVKLGQHYCLRRQFPDADWHYKEALMVFQDRVAYKGECARILHLQAKMHELIGDSVTVTAGLQSRAEVLYKEVVEGGKLSVYGASLDEVDFDKVVAMWAR</sequence>
<dbReference type="InterPro" id="IPR027417">
    <property type="entry name" value="P-loop_NTPase"/>
</dbReference>
<feature type="region of interest" description="Disordered" evidence="1">
    <location>
        <begin position="1"/>
        <end position="22"/>
    </location>
</feature>
<evidence type="ECO:0000259" key="2">
    <source>
        <dbReference type="Pfam" id="PF25000"/>
    </source>
</evidence>
<evidence type="ECO:0000256" key="1">
    <source>
        <dbReference type="SAM" id="MobiDB-lite"/>
    </source>
</evidence>
<protein>
    <recommendedName>
        <fullName evidence="2">DUF7779 domain-containing protein</fullName>
    </recommendedName>
</protein>
<dbReference type="SUPFAM" id="SSF52540">
    <property type="entry name" value="P-loop containing nucleoside triphosphate hydrolases"/>
    <property type="match status" value="1"/>
</dbReference>
<gene>
    <name evidence="3" type="ORF">PV11_03835</name>
</gene>
<dbReference type="InterPro" id="IPR056681">
    <property type="entry name" value="DUF7779"/>
</dbReference>
<dbReference type="SUPFAM" id="SSF48452">
    <property type="entry name" value="TPR-like"/>
    <property type="match status" value="1"/>
</dbReference>
<organism evidence="3 4">
    <name type="scientific">Exophiala sideris</name>
    <dbReference type="NCBI Taxonomy" id="1016849"/>
    <lineage>
        <taxon>Eukaryota</taxon>
        <taxon>Fungi</taxon>
        <taxon>Dikarya</taxon>
        <taxon>Ascomycota</taxon>
        <taxon>Pezizomycotina</taxon>
        <taxon>Eurotiomycetes</taxon>
        <taxon>Chaetothyriomycetidae</taxon>
        <taxon>Chaetothyriales</taxon>
        <taxon>Herpotrichiellaceae</taxon>
        <taxon>Exophiala</taxon>
    </lineage>
</organism>
<dbReference type="Pfam" id="PF13374">
    <property type="entry name" value="TPR_10"/>
    <property type="match status" value="1"/>
</dbReference>
<accession>A0A0D1X2A8</accession>
<dbReference type="STRING" id="1016849.A0A0D1X2A8"/>
<dbReference type="InterPro" id="IPR019734">
    <property type="entry name" value="TPR_rpt"/>
</dbReference>
<dbReference type="AlphaFoldDB" id="A0A0D1X2A8"/>
<dbReference type="Pfam" id="PF25000">
    <property type="entry name" value="DUF7779"/>
    <property type="match status" value="1"/>
</dbReference>
<dbReference type="EMBL" id="KN846952">
    <property type="protein sequence ID" value="KIV81666.1"/>
    <property type="molecule type" value="Genomic_DNA"/>
</dbReference>
<dbReference type="PANTHER" id="PTHR35205">
    <property type="entry name" value="NB-ARC AND TPR DOMAIN PROTEIN"/>
    <property type="match status" value="1"/>
</dbReference>
<reference evidence="3 4" key="1">
    <citation type="submission" date="2015-01" db="EMBL/GenBank/DDBJ databases">
        <title>The Genome Sequence of Exophiala sideris CBS121828.</title>
        <authorList>
            <consortium name="The Broad Institute Genomics Platform"/>
            <person name="Cuomo C."/>
            <person name="de Hoog S."/>
            <person name="Gorbushina A."/>
            <person name="Stielow B."/>
            <person name="Teixiera M."/>
            <person name="Abouelleil A."/>
            <person name="Chapman S.B."/>
            <person name="Priest M."/>
            <person name="Young S.K."/>
            <person name="Wortman J."/>
            <person name="Nusbaum C."/>
            <person name="Birren B."/>
        </authorList>
    </citation>
    <scope>NUCLEOTIDE SEQUENCE [LARGE SCALE GENOMIC DNA]</scope>
    <source>
        <strain evidence="3 4">CBS 121828</strain>
    </source>
</reference>
<dbReference type="HOGENOM" id="CLU_000288_125_7_1"/>
<dbReference type="Gene3D" id="3.40.50.300">
    <property type="entry name" value="P-loop containing nucleotide triphosphate hydrolases"/>
    <property type="match status" value="1"/>
</dbReference>
<name>A0A0D1X2A8_9EURO</name>
<evidence type="ECO:0000313" key="4">
    <source>
        <dbReference type="Proteomes" id="UP000053599"/>
    </source>
</evidence>